<feature type="compositionally biased region" description="Basic and acidic residues" evidence="1">
    <location>
        <begin position="70"/>
        <end position="80"/>
    </location>
</feature>
<organism evidence="2 3">
    <name type="scientific">Polychaeton citri CBS 116435</name>
    <dbReference type="NCBI Taxonomy" id="1314669"/>
    <lineage>
        <taxon>Eukaryota</taxon>
        <taxon>Fungi</taxon>
        <taxon>Dikarya</taxon>
        <taxon>Ascomycota</taxon>
        <taxon>Pezizomycotina</taxon>
        <taxon>Dothideomycetes</taxon>
        <taxon>Dothideomycetidae</taxon>
        <taxon>Capnodiales</taxon>
        <taxon>Capnodiaceae</taxon>
        <taxon>Polychaeton</taxon>
    </lineage>
</organism>
<feature type="compositionally biased region" description="Low complexity" evidence="1">
    <location>
        <begin position="519"/>
        <end position="530"/>
    </location>
</feature>
<gene>
    <name evidence="2" type="ORF">K431DRAFT_221270</name>
</gene>
<evidence type="ECO:0000313" key="3">
    <source>
        <dbReference type="Proteomes" id="UP000799441"/>
    </source>
</evidence>
<proteinExistence type="predicted"/>
<keyword evidence="3" id="KW-1185">Reference proteome</keyword>
<feature type="compositionally biased region" description="Basic and acidic residues" evidence="1">
    <location>
        <begin position="481"/>
        <end position="491"/>
    </location>
</feature>
<dbReference type="EMBL" id="MU003780">
    <property type="protein sequence ID" value="KAF2722731.1"/>
    <property type="molecule type" value="Genomic_DNA"/>
</dbReference>
<evidence type="ECO:0000313" key="2">
    <source>
        <dbReference type="EMBL" id="KAF2722731.1"/>
    </source>
</evidence>
<feature type="compositionally biased region" description="Low complexity" evidence="1">
    <location>
        <begin position="821"/>
        <end position="832"/>
    </location>
</feature>
<feature type="compositionally biased region" description="Basic and acidic residues" evidence="1">
    <location>
        <begin position="331"/>
        <end position="345"/>
    </location>
</feature>
<feature type="compositionally biased region" description="Polar residues" evidence="1">
    <location>
        <begin position="151"/>
        <end position="210"/>
    </location>
</feature>
<feature type="compositionally biased region" description="Polar residues" evidence="1">
    <location>
        <begin position="420"/>
        <end position="431"/>
    </location>
</feature>
<dbReference type="OrthoDB" id="5346713at2759"/>
<feature type="region of interest" description="Disordered" evidence="1">
    <location>
        <begin position="138"/>
        <end position="606"/>
    </location>
</feature>
<feature type="region of interest" description="Disordered" evidence="1">
    <location>
        <begin position="1"/>
        <end position="109"/>
    </location>
</feature>
<feature type="compositionally biased region" description="Acidic residues" evidence="1">
    <location>
        <begin position="461"/>
        <end position="480"/>
    </location>
</feature>
<dbReference type="Proteomes" id="UP000799441">
    <property type="component" value="Unassembled WGS sequence"/>
</dbReference>
<sequence length="963" mass="105244">MSGNTPPSLPPNKLVKRSASLRSGTSSPVQNGSPGSRLPLPVFRRPATSHERSATLQERFLRPQSLGDRPQSEHDGEWRHYWTRKMAASDMPSGRRRHSTGIPNPIKRVYPDRKYTPILVSARDNVRQSHVEIDDSASVDFPQGALPLTFDSPQNAASSPLTGKSQQPLNSAPASHTRSFSISDVLSTGPKSVLRRSSTSKRTTPASKPQRTGRRAVSAPLSAMGGVFSSRTVDEQPERPSKRRETISSRTAQRDIHTSTGIPQPTHDAGSKENDPSWISDTASAQPSPYASSFNDAQLRNRTPSPDAQRQTHDTLDSTKIRPPRVSTAASEDRSLIESEGERRSLGAYSTDYGDNAWDSYPTRTTRSSSGRRGPPIDAIFDDSPPTYPSAKSTKLKDLLSDGSQMSSSHGLRMRHSTIQEEGSVTSTPPRTSHDNHFSSSPSARLGLQQLLPSSPPAMPDPDDINWDGSDDGNDDSGSDNDERTMGRDADTGTPTPQPGMSIFGDKVLPFRLSPFAKSQTGTSSSATSTPRRNGAASGPQERASIFDWSEQQPSPARPGNSSPPRPKTVHGKKEPDNRGSRSAGRRAPSGMHARSHSVPVAPDVEGKRSTVVANKFGTWGVGSKAVTEDWNDDFDFEDAPSVPTSASQSGDKRIDSGHEMFVPKSIREQQENVVANIGLLREWGLLIEELKELRIRAATLDVLKGTYEQDWSEVDAMIELADQESEEHTLEPRQSPPSSPSFDYDAFDEPVMANTGKPRMPSNKPQEPSILSPKPQKMTLSDDGEIFSLLPVATRPRKDSEAVARSVIEALQAKRSTPDSSVSPTRSTASSKVPFDTATLRHIVPYVHGLKRKVKDALREAEGLYSSPRRRHSPNTGTSGRRDGDEVPAFQTIFDEPHLESSPLVVAQDRARRQVTITDHDDENNSNKPDRSSSAQLDDDITKRMDSLSLSRDHQEEHGSES</sequence>
<reference evidence="2" key="1">
    <citation type="journal article" date="2020" name="Stud. Mycol.">
        <title>101 Dothideomycetes genomes: a test case for predicting lifestyles and emergence of pathogens.</title>
        <authorList>
            <person name="Haridas S."/>
            <person name="Albert R."/>
            <person name="Binder M."/>
            <person name="Bloem J."/>
            <person name="Labutti K."/>
            <person name="Salamov A."/>
            <person name="Andreopoulos B."/>
            <person name="Baker S."/>
            <person name="Barry K."/>
            <person name="Bills G."/>
            <person name="Bluhm B."/>
            <person name="Cannon C."/>
            <person name="Castanera R."/>
            <person name="Culley D."/>
            <person name="Daum C."/>
            <person name="Ezra D."/>
            <person name="Gonzalez J."/>
            <person name="Henrissat B."/>
            <person name="Kuo A."/>
            <person name="Liang C."/>
            <person name="Lipzen A."/>
            <person name="Lutzoni F."/>
            <person name="Magnuson J."/>
            <person name="Mondo S."/>
            <person name="Nolan M."/>
            <person name="Ohm R."/>
            <person name="Pangilinan J."/>
            <person name="Park H.-J."/>
            <person name="Ramirez L."/>
            <person name="Alfaro M."/>
            <person name="Sun H."/>
            <person name="Tritt A."/>
            <person name="Yoshinaga Y."/>
            <person name="Zwiers L.-H."/>
            <person name="Turgeon B."/>
            <person name="Goodwin S."/>
            <person name="Spatafora J."/>
            <person name="Crous P."/>
            <person name="Grigoriev I."/>
        </authorList>
    </citation>
    <scope>NUCLEOTIDE SEQUENCE</scope>
    <source>
        <strain evidence="2">CBS 116435</strain>
    </source>
</reference>
<feature type="compositionally biased region" description="Polar residues" evidence="1">
    <location>
        <begin position="550"/>
        <end position="561"/>
    </location>
</feature>
<feature type="compositionally biased region" description="Basic and acidic residues" evidence="1">
    <location>
        <begin position="232"/>
        <end position="257"/>
    </location>
</feature>
<feature type="compositionally biased region" description="Polar residues" evidence="1">
    <location>
        <begin position="20"/>
        <end position="34"/>
    </location>
</feature>
<accession>A0A9P4URL6</accession>
<comment type="caution">
    <text evidence="2">The sequence shown here is derived from an EMBL/GenBank/DDBJ whole genome shotgun (WGS) entry which is preliminary data.</text>
</comment>
<feature type="compositionally biased region" description="Low complexity" evidence="1">
    <location>
        <begin position="362"/>
        <end position="376"/>
    </location>
</feature>
<name>A0A9P4URL6_9PEZI</name>
<feature type="compositionally biased region" description="Polar residues" evidence="1">
    <location>
        <begin position="277"/>
        <end position="309"/>
    </location>
</feature>
<dbReference type="GO" id="GO:1902412">
    <property type="term" value="P:regulation of mitotic cytokinesis"/>
    <property type="evidence" value="ECO:0007669"/>
    <property type="project" value="InterPro"/>
</dbReference>
<feature type="compositionally biased region" description="Basic and acidic residues" evidence="1">
    <location>
        <begin position="941"/>
        <end position="963"/>
    </location>
</feature>
<feature type="region of interest" description="Disordered" evidence="1">
    <location>
        <begin position="862"/>
        <end position="963"/>
    </location>
</feature>
<feature type="region of interest" description="Disordered" evidence="1">
    <location>
        <begin position="814"/>
        <end position="834"/>
    </location>
</feature>
<feature type="region of interest" description="Disordered" evidence="1">
    <location>
        <begin position="725"/>
        <end position="778"/>
    </location>
</feature>
<evidence type="ECO:0000256" key="1">
    <source>
        <dbReference type="SAM" id="MobiDB-lite"/>
    </source>
</evidence>
<dbReference type="Pfam" id="PF20162">
    <property type="entry name" value="Etd1"/>
    <property type="match status" value="1"/>
</dbReference>
<dbReference type="InterPro" id="IPR045342">
    <property type="entry name" value="Etd1"/>
</dbReference>
<dbReference type="GO" id="GO:0005096">
    <property type="term" value="F:GTPase activator activity"/>
    <property type="evidence" value="ECO:0007669"/>
    <property type="project" value="InterPro"/>
</dbReference>
<protein>
    <submittedName>
        <fullName evidence="2">Uncharacterized protein</fullName>
    </submittedName>
</protein>
<dbReference type="AlphaFoldDB" id="A0A9P4URL6"/>
<feature type="compositionally biased region" description="Basic and acidic residues" evidence="1">
    <location>
        <begin position="310"/>
        <end position="320"/>
    </location>
</feature>